<evidence type="ECO:0000256" key="1">
    <source>
        <dbReference type="ARBA" id="ARBA00004651"/>
    </source>
</evidence>
<feature type="transmembrane region" description="Helical" evidence="6">
    <location>
        <begin position="7"/>
        <end position="31"/>
    </location>
</feature>
<evidence type="ECO:0000313" key="7">
    <source>
        <dbReference type="EMBL" id="SEM66819.1"/>
    </source>
</evidence>
<keyword evidence="4 6" id="KW-1133">Transmembrane helix</keyword>
<evidence type="ECO:0000256" key="4">
    <source>
        <dbReference type="ARBA" id="ARBA00022989"/>
    </source>
</evidence>
<dbReference type="PIRSF" id="PIRSF038958">
    <property type="entry name" value="PG_synth_SpoVB"/>
    <property type="match status" value="1"/>
</dbReference>
<feature type="transmembrane region" description="Helical" evidence="6">
    <location>
        <begin position="438"/>
        <end position="458"/>
    </location>
</feature>
<dbReference type="Proteomes" id="UP000199158">
    <property type="component" value="Unassembled WGS sequence"/>
</dbReference>
<feature type="transmembrane region" description="Helical" evidence="6">
    <location>
        <begin position="352"/>
        <end position="375"/>
    </location>
</feature>
<feature type="transmembrane region" description="Helical" evidence="6">
    <location>
        <begin position="478"/>
        <end position="497"/>
    </location>
</feature>
<keyword evidence="3 6" id="KW-0812">Transmembrane</keyword>
<feature type="transmembrane region" description="Helical" evidence="6">
    <location>
        <begin position="273"/>
        <end position="298"/>
    </location>
</feature>
<dbReference type="PANTHER" id="PTHR30250">
    <property type="entry name" value="PST FAMILY PREDICTED COLANIC ACID TRANSPORTER"/>
    <property type="match status" value="1"/>
</dbReference>
<protein>
    <submittedName>
        <fullName evidence="7">Stage V sporulation protein B</fullName>
    </submittedName>
</protein>
<accession>A0A1H8AAK2</accession>
<name>A0A1H8AAK2_9FIRM</name>
<gene>
    <name evidence="7" type="ORF">SAMN05216180_1180</name>
</gene>
<dbReference type="GO" id="GO:0005886">
    <property type="term" value="C:plasma membrane"/>
    <property type="evidence" value="ECO:0007669"/>
    <property type="project" value="UniProtKB-SubCell"/>
</dbReference>
<keyword evidence="5 6" id="KW-0472">Membrane</keyword>
<dbReference type="Pfam" id="PF01943">
    <property type="entry name" value="Polysacc_synt"/>
    <property type="match status" value="1"/>
</dbReference>
<dbReference type="InterPro" id="IPR024923">
    <property type="entry name" value="PG_synth_SpoVB"/>
</dbReference>
<dbReference type="EMBL" id="FOCG01000001">
    <property type="protein sequence ID" value="SEM66819.1"/>
    <property type="molecule type" value="Genomic_DNA"/>
</dbReference>
<dbReference type="RefSeq" id="WP_092752585.1">
    <property type="nucleotide sequence ID" value="NZ_FOCG01000001.1"/>
</dbReference>
<evidence type="ECO:0000256" key="2">
    <source>
        <dbReference type="ARBA" id="ARBA00022475"/>
    </source>
</evidence>
<reference evidence="7 8" key="1">
    <citation type="submission" date="2016-10" db="EMBL/GenBank/DDBJ databases">
        <authorList>
            <person name="de Groot N.N."/>
        </authorList>
    </citation>
    <scope>NUCLEOTIDE SEQUENCE [LARGE SCALE GENOMIC DNA]</scope>
    <source>
        <strain evidence="7 8">CGMCC 1.5070</strain>
    </source>
</reference>
<dbReference type="PANTHER" id="PTHR30250:SF21">
    <property type="entry name" value="LIPID II FLIPPASE MURJ"/>
    <property type="match status" value="1"/>
</dbReference>
<comment type="subcellular location">
    <subcellularLocation>
        <location evidence="1">Cell membrane</location>
        <topology evidence="1">Multi-pass membrane protein</topology>
    </subcellularLocation>
</comment>
<evidence type="ECO:0000313" key="8">
    <source>
        <dbReference type="Proteomes" id="UP000199158"/>
    </source>
</evidence>
<evidence type="ECO:0000256" key="6">
    <source>
        <dbReference type="SAM" id="Phobius"/>
    </source>
</evidence>
<dbReference type="AlphaFoldDB" id="A0A1H8AAK2"/>
<proteinExistence type="predicted"/>
<keyword evidence="2" id="KW-1003">Cell membrane</keyword>
<dbReference type="InterPro" id="IPR002797">
    <property type="entry name" value="Polysacc_synth"/>
</dbReference>
<dbReference type="InterPro" id="IPR050833">
    <property type="entry name" value="Poly_Biosynth_Transport"/>
</dbReference>
<feature type="transmembrane region" description="Helical" evidence="6">
    <location>
        <begin position="183"/>
        <end position="208"/>
    </location>
</feature>
<dbReference type="STRING" id="474960.SAMN05216180_1180"/>
<feature type="transmembrane region" description="Helical" evidence="6">
    <location>
        <begin position="43"/>
        <end position="65"/>
    </location>
</feature>
<evidence type="ECO:0000256" key="3">
    <source>
        <dbReference type="ARBA" id="ARBA00022692"/>
    </source>
</evidence>
<evidence type="ECO:0000256" key="5">
    <source>
        <dbReference type="ARBA" id="ARBA00023136"/>
    </source>
</evidence>
<feature type="transmembrane region" description="Helical" evidence="6">
    <location>
        <begin position="319"/>
        <end position="346"/>
    </location>
</feature>
<dbReference type="OrthoDB" id="9775950at2"/>
<sequence length="510" mass="55299">MKKIKAFVINAVLLTVTSLLMRTVGVSFGVYLSNKIGAAGIGLYQLIMSVYVLAVTLATSGVNLASTRLVAEELGRNNPSGAKKAMHRCLAYSIIFGTATAIVLFANAETVGTTWLSDERTIPSLKLLAVSLPFISMSSAISGYFTAVRRVYKSASAQVFEQLIRITLTIMGLTAFMPRGLEFACLAIVGGSSIAEFCSFFYSFLLYLYDTRRYKTNKQPVGGLTKRLLGISLPVAFSAYARSGLITIEHLLIPRGLKKSGASAESALASYGLLQGMVLPVILFPSAFLQALAGLLVPELAECRAQCHEVRINYIVGRVFQVTLLFSIGVAGVMFCYANELAVAIYKNYDTAKYICILAPLIPVMYLDTAVDGMLKGLGEQVSSMRYNIIDASCSVVLVYFLVPKFALAGYICAIFFTELLNALLSTNRLVSITQFRFNLWASVIKPIFGIVGSAAASKLIFRLLGVAFSSPVSEVCSHIAVALIVYLLFLCLSCCITREDIEWGVSIFK</sequence>
<organism evidence="7 8">
    <name type="scientific">Hydrogenoanaerobacterium saccharovorans</name>
    <dbReference type="NCBI Taxonomy" id="474960"/>
    <lineage>
        <taxon>Bacteria</taxon>
        <taxon>Bacillati</taxon>
        <taxon>Bacillota</taxon>
        <taxon>Clostridia</taxon>
        <taxon>Eubacteriales</taxon>
        <taxon>Oscillospiraceae</taxon>
        <taxon>Hydrogenoanaerobacterium</taxon>
    </lineage>
</organism>
<feature type="transmembrane region" description="Helical" evidence="6">
    <location>
        <begin position="85"/>
        <end position="107"/>
    </location>
</feature>
<keyword evidence="8" id="KW-1185">Reference proteome</keyword>
<feature type="transmembrane region" description="Helical" evidence="6">
    <location>
        <begin position="127"/>
        <end position="147"/>
    </location>
</feature>
<feature type="transmembrane region" description="Helical" evidence="6">
    <location>
        <begin position="159"/>
        <end position="177"/>
    </location>
</feature>